<reference evidence="3 4" key="1">
    <citation type="journal article" date="2018" name="Nat. Genet.">
        <title>The Rosa genome provides new insights in the design of modern roses.</title>
        <authorList>
            <person name="Bendahmane M."/>
        </authorList>
    </citation>
    <scope>NUCLEOTIDE SEQUENCE [LARGE SCALE GENOMIC DNA]</scope>
    <source>
        <strain evidence="4">cv. Old Blush</strain>
    </source>
</reference>
<dbReference type="InterPro" id="IPR000719">
    <property type="entry name" value="Prot_kinase_dom"/>
</dbReference>
<dbReference type="InterPro" id="IPR046958">
    <property type="entry name" value="RBK1/2/STUNTED"/>
</dbReference>
<dbReference type="PROSITE" id="PS50011">
    <property type="entry name" value="PROTEIN_KINASE_DOM"/>
    <property type="match status" value="1"/>
</dbReference>
<dbReference type="InterPro" id="IPR008271">
    <property type="entry name" value="Ser/Thr_kinase_AS"/>
</dbReference>
<keyword evidence="3" id="KW-0808">Transferase</keyword>
<evidence type="ECO:0000313" key="4">
    <source>
        <dbReference type="Proteomes" id="UP000238479"/>
    </source>
</evidence>
<feature type="domain" description="Protein kinase" evidence="2">
    <location>
        <begin position="122"/>
        <end position="404"/>
    </location>
</feature>
<dbReference type="Gene3D" id="1.10.510.10">
    <property type="entry name" value="Transferase(Phosphotransferase) domain 1"/>
    <property type="match status" value="1"/>
</dbReference>
<dbReference type="OMA" id="SHAMESR"/>
<dbReference type="SUPFAM" id="SSF56112">
    <property type="entry name" value="Protein kinase-like (PK-like)"/>
    <property type="match status" value="1"/>
</dbReference>
<organism evidence="3 4">
    <name type="scientific">Rosa chinensis</name>
    <name type="common">China rose</name>
    <dbReference type="NCBI Taxonomy" id="74649"/>
    <lineage>
        <taxon>Eukaryota</taxon>
        <taxon>Viridiplantae</taxon>
        <taxon>Streptophyta</taxon>
        <taxon>Embryophyta</taxon>
        <taxon>Tracheophyta</taxon>
        <taxon>Spermatophyta</taxon>
        <taxon>Magnoliopsida</taxon>
        <taxon>eudicotyledons</taxon>
        <taxon>Gunneridae</taxon>
        <taxon>Pentapetalae</taxon>
        <taxon>rosids</taxon>
        <taxon>fabids</taxon>
        <taxon>Rosales</taxon>
        <taxon>Rosaceae</taxon>
        <taxon>Rosoideae</taxon>
        <taxon>Rosoideae incertae sedis</taxon>
        <taxon>Rosa</taxon>
    </lineage>
</organism>
<feature type="region of interest" description="Disordered" evidence="1">
    <location>
        <begin position="417"/>
        <end position="444"/>
    </location>
</feature>
<dbReference type="SMART" id="SM00220">
    <property type="entry name" value="S_TKc"/>
    <property type="match status" value="1"/>
</dbReference>
<dbReference type="InterPro" id="IPR011009">
    <property type="entry name" value="Kinase-like_dom_sf"/>
</dbReference>
<gene>
    <name evidence="3" type="ORF">RchiOBHm_Chr6g0303311</name>
</gene>
<dbReference type="STRING" id="74649.A0A2P6PZ82"/>
<dbReference type="PANTHER" id="PTHR47987:SF11">
    <property type="entry name" value="RECEPTOR-LIKE CYTOSOLIC SERINE_THREONINE-PROTEIN KINASE RBK1 ISOFORM X1"/>
    <property type="match status" value="1"/>
</dbReference>
<comment type="caution">
    <text evidence="3">The sequence shown here is derived from an EMBL/GenBank/DDBJ whole genome shotgun (WGS) entry which is preliminary data.</text>
</comment>
<dbReference type="FunFam" id="1.10.510.10:FF:000284">
    <property type="entry name" value="Putative receptor-like serine/threonine-protein kinase"/>
    <property type="match status" value="1"/>
</dbReference>
<dbReference type="Gene3D" id="3.30.200.20">
    <property type="entry name" value="Phosphorylase Kinase, domain 1"/>
    <property type="match status" value="1"/>
</dbReference>
<evidence type="ECO:0000259" key="2">
    <source>
        <dbReference type="PROSITE" id="PS50011"/>
    </source>
</evidence>
<sequence length="461" mass="51325">MSESTFGWPLQKVTVPMETQGACEKSDDDSKSWEVEEDEYASPLSRPGWPLLRVATSETMSTPGRKFEAKDVSVVEWVMGLPSRTTSVNLQLANELKFLIKKDSQGCRMFSYAEIRTATSQFSSDNLIGEGGCSSVYRGVLRCGKSVAVKILKVYKEAWDDFCLEAKFVSSIKHKHIVSLIGVCEEDENLVLVYELFPRGSLEENLHDCNDGSVLPWEVRFNVAVAVAEALNYLHNECPQPIIHRDVKSANILLSSDHQPQLSDFGLAIWGSVDSSYVISNDVVGTFGYMAPEYFMQGRVSDKVDVYAFGVVLLELLSGRKPVDVEAPKGQESLIKWARKLLKIGDLKALLDPKLRADYDIVQIRRMSMAASLCTNQSAQIRPNMRQVLKILGGETDANESDYYEAEDDSLLEADWNSVSEVSETKDDSISPSSSTDTASSAGKTPRLKLKDYLTIHDHQF</sequence>
<proteinExistence type="predicted"/>
<dbReference type="FunFam" id="3.30.200.20:FF:000268">
    <property type="entry name" value="probable receptor-like serine/threonine-protein kinase At5g57670"/>
    <property type="match status" value="1"/>
</dbReference>
<dbReference type="PANTHER" id="PTHR47987">
    <property type="entry name" value="OS08G0249100 PROTEIN"/>
    <property type="match status" value="1"/>
</dbReference>
<dbReference type="EMBL" id="PDCK01000044">
    <property type="protein sequence ID" value="PRQ27248.1"/>
    <property type="molecule type" value="Genomic_DNA"/>
</dbReference>
<feature type="compositionally biased region" description="Low complexity" evidence="1">
    <location>
        <begin position="430"/>
        <end position="441"/>
    </location>
</feature>
<protein>
    <recommendedName>
        <fullName evidence="2">Protein kinase domain-containing protein</fullName>
    </recommendedName>
</protein>
<dbReference type="Pfam" id="PF00069">
    <property type="entry name" value="Pkinase"/>
    <property type="match status" value="1"/>
</dbReference>
<dbReference type="Gramene" id="PRQ27248">
    <property type="protein sequence ID" value="PRQ27248"/>
    <property type="gene ID" value="RchiOBHm_Chr6g0303311"/>
</dbReference>
<dbReference type="Proteomes" id="UP000238479">
    <property type="component" value="Chromosome 6"/>
</dbReference>
<dbReference type="PROSITE" id="PS00108">
    <property type="entry name" value="PROTEIN_KINASE_ST"/>
    <property type="match status" value="1"/>
</dbReference>
<evidence type="ECO:0000256" key="1">
    <source>
        <dbReference type="SAM" id="MobiDB-lite"/>
    </source>
</evidence>
<dbReference type="AlphaFoldDB" id="A0A2P6PZ82"/>
<accession>A0A2P6PZ82</accession>
<name>A0A2P6PZ82_ROSCH</name>
<dbReference type="GO" id="GO:0004672">
    <property type="term" value="F:protein kinase activity"/>
    <property type="evidence" value="ECO:0007669"/>
    <property type="project" value="InterPro"/>
</dbReference>
<feature type="compositionally biased region" description="Basic and acidic residues" evidence="1">
    <location>
        <begin position="24"/>
        <end position="34"/>
    </location>
</feature>
<evidence type="ECO:0000313" key="3">
    <source>
        <dbReference type="EMBL" id="PRQ27248.1"/>
    </source>
</evidence>
<feature type="region of interest" description="Disordered" evidence="1">
    <location>
        <begin position="18"/>
        <end position="38"/>
    </location>
</feature>
<keyword evidence="4" id="KW-1185">Reference proteome</keyword>
<dbReference type="GO" id="GO:0005524">
    <property type="term" value="F:ATP binding"/>
    <property type="evidence" value="ECO:0007669"/>
    <property type="project" value="InterPro"/>
</dbReference>